<accession>A0A151XG19</accession>
<name>A0A151XG19_9HYME</name>
<reference evidence="1 2" key="1">
    <citation type="submission" date="2015-09" db="EMBL/GenBank/DDBJ databases">
        <title>Trachymyrmex zeteki WGS genome.</title>
        <authorList>
            <person name="Nygaard S."/>
            <person name="Hu H."/>
            <person name="Boomsma J."/>
            <person name="Zhang G."/>
        </authorList>
    </citation>
    <scope>NUCLEOTIDE SEQUENCE [LARGE SCALE GENOMIC DNA]</scope>
    <source>
        <strain evidence="1">Tzet28-1</strain>
        <tissue evidence="1">Whole body</tissue>
    </source>
</reference>
<dbReference type="AlphaFoldDB" id="A0A151XG19"/>
<protein>
    <submittedName>
        <fullName evidence="1">Uncharacterized protein</fullName>
    </submittedName>
</protein>
<dbReference type="Proteomes" id="UP000075809">
    <property type="component" value="Unassembled WGS sequence"/>
</dbReference>
<sequence>MELLGITCACRRAITGRSVKYRCKLELAHNEARFNNAFDLNRNVMKIITLLAGPLELMVGIPGTSPAHLSASLLSPSSSFAHPIQFIGSTRTEYVEASSWPRMPQLLCSVKANTKKMKRSSPGRFILRAAAENDWSARSDPFILSDFARVVGTEHIRALPVCVRAVFSLFIASWAFIMSHSEIIGSLPPIRN</sequence>
<gene>
    <name evidence="1" type="ORF">ALC60_01633</name>
</gene>
<dbReference type="EMBL" id="KQ982174">
    <property type="protein sequence ID" value="KYQ59323.1"/>
    <property type="molecule type" value="Genomic_DNA"/>
</dbReference>
<evidence type="ECO:0000313" key="1">
    <source>
        <dbReference type="EMBL" id="KYQ59323.1"/>
    </source>
</evidence>
<proteinExistence type="predicted"/>
<keyword evidence="2" id="KW-1185">Reference proteome</keyword>
<evidence type="ECO:0000313" key="2">
    <source>
        <dbReference type="Proteomes" id="UP000075809"/>
    </source>
</evidence>
<organism evidence="1 2">
    <name type="scientific">Mycetomoellerius zeteki</name>
    <dbReference type="NCBI Taxonomy" id="64791"/>
    <lineage>
        <taxon>Eukaryota</taxon>
        <taxon>Metazoa</taxon>
        <taxon>Ecdysozoa</taxon>
        <taxon>Arthropoda</taxon>
        <taxon>Hexapoda</taxon>
        <taxon>Insecta</taxon>
        <taxon>Pterygota</taxon>
        <taxon>Neoptera</taxon>
        <taxon>Endopterygota</taxon>
        <taxon>Hymenoptera</taxon>
        <taxon>Apocrita</taxon>
        <taxon>Aculeata</taxon>
        <taxon>Formicoidea</taxon>
        <taxon>Formicidae</taxon>
        <taxon>Myrmicinae</taxon>
        <taxon>Mycetomoellerius</taxon>
    </lineage>
</organism>